<dbReference type="Proteomes" id="UP000688137">
    <property type="component" value="Unassembled WGS sequence"/>
</dbReference>
<dbReference type="EMBL" id="CAJJDM010000033">
    <property type="protein sequence ID" value="CAD8063201.1"/>
    <property type="molecule type" value="Genomic_DNA"/>
</dbReference>
<name>A0A8S1LA42_PARPR</name>
<keyword evidence="1" id="KW-0175">Coiled coil</keyword>
<reference evidence="2" key="1">
    <citation type="submission" date="2021-01" db="EMBL/GenBank/DDBJ databases">
        <authorList>
            <consortium name="Genoscope - CEA"/>
            <person name="William W."/>
        </authorList>
    </citation>
    <scope>NUCLEOTIDE SEQUENCE</scope>
</reference>
<dbReference type="OMA" id="NQKDLEC"/>
<evidence type="ECO:0000313" key="2">
    <source>
        <dbReference type="EMBL" id="CAD8063201.1"/>
    </source>
</evidence>
<evidence type="ECO:0000313" key="3">
    <source>
        <dbReference type="Proteomes" id="UP000688137"/>
    </source>
</evidence>
<keyword evidence="3" id="KW-1185">Reference proteome</keyword>
<accession>A0A8S1LA42</accession>
<dbReference type="AlphaFoldDB" id="A0A8S1LA42"/>
<proteinExistence type="predicted"/>
<organism evidence="2 3">
    <name type="scientific">Paramecium primaurelia</name>
    <dbReference type="NCBI Taxonomy" id="5886"/>
    <lineage>
        <taxon>Eukaryota</taxon>
        <taxon>Sar</taxon>
        <taxon>Alveolata</taxon>
        <taxon>Ciliophora</taxon>
        <taxon>Intramacronucleata</taxon>
        <taxon>Oligohymenophorea</taxon>
        <taxon>Peniculida</taxon>
        <taxon>Parameciidae</taxon>
        <taxon>Paramecium</taxon>
    </lineage>
</organism>
<evidence type="ECO:0000256" key="1">
    <source>
        <dbReference type="SAM" id="Coils"/>
    </source>
</evidence>
<protein>
    <submittedName>
        <fullName evidence="2">Uncharacterized protein</fullName>
    </submittedName>
</protein>
<feature type="coiled-coil region" evidence="1">
    <location>
        <begin position="102"/>
        <end position="183"/>
    </location>
</feature>
<comment type="caution">
    <text evidence="2">The sequence shown here is derived from an EMBL/GenBank/DDBJ whole genome shotgun (WGS) entry which is preliminary data.</text>
</comment>
<gene>
    <name evidence="2" type="ORF">PPRIM_AZ9-3.1.T0340201</name>
</gene>
<sequence>MHYKKTSNGDQFTFLNNRVNELMTQVENLELIIQQQKKEISYLVAAPLNDENNYLKEKIKLLEQENTSQMQYYEEIILQHQMRNQEYAIKVKEEQHSFQLQIDQLEMKIQIILEHNDKLQEQINQRDNIELQQKYSKLIQDHNQIQSNFEILNKDYQLLKQDKDKQDQELWLLKNQNAQLKTQSIYQQEQSNQKDLECSQLVNELSYLQNQLHTQIQQNKDLKKYNDDKGVIIDQLTKQLLELNQYLIDHKFISQQQ</sequence>